<keyword evidence="1" id="KW-0472">Membrane</keyword>
<proteinExistence type="predicted"/>
<reference evidence="2 3" key="1">
    <citation type="journal article" date="2018" name="Sci. Rep.">
        <title>Genomic signatures of local adaptation to the degree of environmental predictability in rotifers.</title>
        <authorList>
            <person name="Franch-Gras L."/>
            <person name="Hahn C."/>
            <person name="Garcia-Roger E.M."/>
            <person name="Carmona M.J."/>
            <person name="Serra M."/>
            <person name="Gomez A."/>
        </authorList>
    </citation>
    <scope>NUCLEOTIDE SEQUENCE [LARGE SCALE GENOMIC DNA]</scope>
    <source>
        <strain evidence="2">HYR1</strain>
    </source>
</reference>
<keyword evidence="1" id="KW-1133">Transmembrane helix</keyword>
<feature type="transmembrane region" description="Helical" evidence="1">
    <location>
        <begin position="33"/>
        <end position="53"/>
    </location>
</feature>
<evidence type="ECO:0000313" key="3">
    <source>
        <dbReference type="Proteomes" id="UP000276133"/>
    </source>
</evidence>
<dbReference type="EMBL" id="REGN01000054">
    <property type="protein sequence ID" value="RNA44837.1"/>
    <property type="molecule type" value="Genomic_DNA"/>
</dbReference>
<evidence type="ECO:0000256" key="1">
    <source>
        <dbReference type="SAM" id="Phobius"/>
    </source>
</evidence>
<sequence length="106" mass="12651">MLRNILFYVFLMLIPIIFTFSKKKVELYDFYFGFLYLSIQLLLDNSTAVLLKLSNFSLKFRKFTKKILLRNITFYRESILKRNNDLSEAVLVKRQILGLTTIKIND</sequence>
<keyword evidence="1" id="KW-0812">Transmembrane</keyword>
<keyword evidence="3" id="KW-1185">Reference proteome</keyword>
<accession>A0A3M7TA84</accession>
<evidence type="ECO:0000313" key="2">
    <source>
        <dbReference type="EMBL" id="RNA44837.1"/>
    </source>
</evidence>
<name>A0A3M7TA84_BRAPC</name>
<organism evidence="2 3">
    <name type="scientific">Brachionus plicatilis</name>
    <name type="common">Marine rotifer</name>
    <name type="synonym">Brachionus muelleri</name>
    <dbReference type="NCBI Taxonomy" id="10195"/>
    <lineage>
        <taxon>Eukaryota</taxon>
        <taxon>Metazoa</taxon>
        <taxon>Spiralia</taxon>
        <taxon>Gnathifera</taxon>
        <taxon>Rotifera</taxon>
        <taxon>Eurotatoria</taxon>
        <taxon>Monogononta</taxon>
        <taxon>Pseudotrocha</taxon>
        <taxon>Ploima</taxon>
        <taxon>Brachionidae</taxon>
        <taxon>Brachionus</taxon>
    </lineage>
</organism>
<gene>
    <name evidence="2" type="ORF">BpHYR1_009767</name>
</gene>
<feature type="transmembrane region" description="Helical" evidence="1">
    <location>
        <begin position="5"/>
        <end position="21"/>
    </location>
</feature>
<dbReference type="AlphaFoldDB" id="A0A3M7TA84"/>
<protein>
    <submittedName>
        <fullName evidence="2">Uncharacterized protein</fullName>
    </submittedName>
</protein>
<dbReference type="Proteomes" id="UP000276133">
    <property type="component" value="Unassembled WGS sequence"/>
</dbReference>
<comment type="caution">
    <text evidence="2">The sequence shown here is derived from an EMBL/GenBank/DDBJ whole genome shotgun (WGS) entry which is preliminary data.</text>
</comment>